<feature type="compositionally biased region" description="Polar residues" evidence="1">
    <location>
        <begin position="477"/>
        <end position="490"/>
    </location>
</feature>
<proteinExistence type="predicted"/>
<feature type="compositionally biased region" description="Polar residues" evidence="1">
    <location>
        <begin position="441"/>
        <end position="450"/>
    </location>
</feature>
<gene>
    <name evidence="2" type="ORF">ONE63_002643</name>
</gene>
<dbReference type="AlphaFoldDB" id="A0AAV7XFJ0"/>
<feature type="compositionally biased region" description="Polar residues" evidence="1">
    <location>
        <begin position="309"/>
        <end position="320"/>
    </location>
</feature>
<reference evidence="2" key="1">
    <citation type="submission" date="2022-12" db="EMBL/GenBank/DDBJ databases">
        <title>Chromosome-level genome assembly of the bean flower thrips Megalurothrips usitatus.</title>
        <authorList>
            <person name="Ma L."/>
            <person name="Liu Q."/>
            <person name="Li H."/>
            <person name="Cai W."/>
        </authorList>
    </citation>
    <scope>NUCLEOTIDE SEQUENCE</scope>
    <source>
        <strain evidence="2">Cailab_2022a</strain>
    </source>
</reference>
<dbReference type="PANTHER" id="PTHR23325">
    <property type="entry name" value="SERUM RESPONSE FACTOR-BINDING"/>
    <property type="match status" value="1"/>
</dbReference>
<dbReference type="GO" id="GO:0030490">
    <property type="term" value="P:maturation of SSU-rRNA"/>
    <property type="evidence" value="ECO:0007669"/>
    <property type="project" value="TreeGrafter"/>
</dbReference>
<dbReference type="GO" id="GO:0030686">
    <property type="term" value="C:90S preribosome"/>
    <property type="evidence" value="ECO:0007669"/>
    <property type="project" value="TreeGrafter"/>
</dbReference>
<feature type="compositionally biased region" description="Acidic residues" evidence="1">
    <location>
        <begin position="358"/>
        <end position="369"/>
    </location>
</feature>
<organism evidence="2 3">
    <name type="scientific">Megalurothrips usitatus</name>
    <name type="common">bean blossom thrips</name>
    <dbReference type="NCBI Taxonomy" id="439358"/>
    <lineage>
        <taxon>Eukaryota</taxon>
        <taxon>Metazoa</taxon>
        <taxon>Ecdysozoa</taxon>
        <taxon>Arthropoda</taxon>
        <taxon>Hexapoda</taxon>
        <taxon>Insecta</taxon>
        <taxon>Pterygota</taxon>
        <taxon>Neoptera</taxon>
        <taxon>Paraneoptera</taxon>
        <taxon>Thysanoptera</taxon>
        <taxon>Terebrantia</taxon>
        <taxon>Thripoidea</taxon>
        <taxon>Thripidae</taxon>
        <taxon>Megalurothrips</taxon>
    </lineage>
</organism>
<accession>A0AAV7XFJ0</accession>
<dbReference type="InterPro" id="IPR037393">
    <property type="entry name" value="Bud22/SRFB1"/>
</dbReference>
<dbReference type="GO" id="GO:0005634">
    <property type="term" value="C:nucleus"/>
    <property type="evidence" value="ECO:0007669"/>
    <property type="project" value="TreeGrafter"/>
</dbReference>
<feature type="compositionally biased region" description="Polar residues" evidence="1">
    <location>
        <begin position="460"/>
        <end position="470"/>
    </location>
</feature>
<keyword evidence="3" id="KW-1185">Reference proteome</keyword>
<comment type="caution">
    <text evidence="2">The sequence shown here is derived from an EMBL/GenBank/DDBJ whole genome shotgun (WGS) entry which is preliminary data.</text>
</comment>
<protein>
    <recommendedName>
        <fullName evidence="4">Serum response factor-binding protein 1</fullName>
    </recommendedName>
</protein>
<feature type="compositionally biased region" description="Acidic residues" evidence="1">
    <location>
        <begin position="220"/>
        <end position="277"/>
    </location>
</feature>
<dbReference type="EMBL" id="JAPTSV010000012">
    <property type="protein sequence ID" value="KAJ1522351.1"/>
    <property type="molecule type" value="Genomic_DNA"/>
</dbReference>
<feature type="region of interest" description="Disordered" evidence="1">
    <location>
        <begin position="439"/>
        <end position="490"/>
    </location>
</feature>
<name>A0AAV7XFJ0_9NEOP</name>
<evidence type="ECO:0000256" key="1">
    <source>
        <dbReference type="SAM" id="MobiDB-lite"/>
    </source>
</evidence>
<feature type="region of interest" description="Disordered" evidence="1">
    <location>
        <begin position="130"/>
        <end position="369"/>
    </location>
</feature>
<feature type="compositionally biased region" description="Acidic residues" evidence="1">
    <location>
        <begin position="183"/>
        <end position="200"/>
    </location>
</feature>
<evidence type="ECO:0000313" key="3">
    <source>
        <dbReference type="Proteomes" id="UP001075354"/>
    </source>
</evidence>
<dbReference type="PANTHER" id="PTHR23325:SF1">
    <property type="entry name" value="SERUM RESPONSE FACTOR-BINDING PROTEIN 1"/>
    <property type="match status" value="1"/>
</dbReference>
<evidence type="ECO:0008006" key="4">
    <source>
        <dbReference type="Google" id="ProtNLM"/>
    </source>
</evidence>
<evidence type="ECO:0000313" key="2">
    <source>
        <dbReference type="EMBL" id="KAJ1522351.1"/>
    </source>
</evidence>
<dbReference type="Proteomes" id="UP001075354">
    <property type="component" value="Chromosome 12"/>
</dbReference>
<sequence length="626" mass="70755">MLQKIDVSTQITGLRPKIKQAIVHLAHHLSKEIQKCEKRKGKLADKFRRKAETFRKEVVMLRDIDPDAVSRYALMMDFSEREKLLGDINLPLDSKVKVKLSTFKPVVSHVENFRATHSSWRTDLPELLESLGKSSNKKKEKQKQKEESIEKHQKKKKENKNSQIQKNSTAKKPLKPKGKESEDIIDEDGSEGNTTDEDECGGLYVRAHVKDGGRNNAEGESSEEDNDNDEDENDNGDVSGEEEEEGEDEDEDDENEDDDDDDDDNDNEDEIDTDGENECSSGESLHEENISKVGLVKGLKNGVKPTLLKNKSTPRISSASKFAEVRRFADLQLEAGEQKNERKPQNLPQQSDKNSENESSDNECGEEDTFFMTGENKFLKTVAVKRDNGEGLGLDSEKSTCPFPNLWATDGKQLKGNRAQRRAKFLNRPLDKRHLKKLNNKNDSMSNKFVHNNGDRFNRPNPNSDGSSVKKNFRGNGFSSSRLEQSDPGSSSFTSFCEICALTPFTHFFKKSISAEKLHPSWEAKRKQKISLNNFQGKKIKFGDDNTVARDTGFPKKKQNLLSTTQSDPGLSSPPLFSVICYHGLVVISHLGYFSGEKLHPSWEAKRKQKISFDNFQGKKVKFDDD</sequence>